<comment type="caution">
    <text evidence="2">The sequence shown here is derived from an EMBL/GenBank/DDBJ whole genome shotgun (WGS) entry which is preliminary data.</text>
</comment>
<dbReference type="GO" id="GO:0016020">
    <property type="term" value="C:membrane"/>
    <property type="evidence" value="ECO:0007669"/>
    <property type="project" value="InterPro"/>
</dbReference>
<dbReference type="EMBL" id="CAJNJA010046942">
    <property type="protein sequence ID" value="CAE7820812.1"/>
    <property type="molecule type" value="Genomic_DNA"/>
</dbReference>
<proteinExistence type="predicted"/>
<feature type="transmembrane region" description="Helical" evidence="1">
    <location>
        <begin position="374"/>
        <end position="397"/>
    </location>
</feature>
<dbReference type="InterPro" id="IPR007720">
    <property type="entry name" value="PigQ/GPI1"/>
</dbReference>
<gene>
    <name evidence="2" type="primary">Pigq</name>
    <name evidence="2" type="ORF">SNEC2469_LOCUS24425</name>
</gene>
<feature type="transmembrane region" description="Helical" evidence="1">
    <location>
        <begin position="475"/>
        <end position="492"/>
    </location>
</feature>
<organism evidence="2 3">
    <name type="scientific">Symbiodinium necroappetens</name>
    <dbReference type="NCBI Taxonomy" id="1628268"/>
    <lineage>
        <taxon>Eukaryota</taxon>
        <taxon>Sar</taxon>
        <taxon>Alveolata</taxon>
        <taxon>Dinophyceae</taxon>
        <taxon>Suessiales</taxon>
        <taxon>Symbiodiniaceae</taxon>
        <taxon>Symbiodinium</taxon>
    </lineage>
</organism>
<dbReference type="Proteomes" id="UP000601435">
    <property type="component" value="Unassembled WGS sequence"/>
</dbReference>
<evidence type="ECO:0000313" key="2">
    <source>
        <dbReference type="EMBL" id="CAE7820812.1"/>
    </source>
</evidence>
<reference evidence="2" key="1">
    <citation type="submission" date="2021-02" db="EMBL/GenBank/DDBJ databases">
        <authorList>
            <person name="Dougan E. K."/>
            <person name="Rhodes N."/>
            <person name="Thang M."/>
            <person name="Chan C."/>
        </authorList>
    </citation>
    <scope>NUCLEOTIDE SEQUENCE</scope>
</reference>
<dbReference type="Pfam" id="PF05024">
    <property type="entry name" value="Gpi1"/>
    <property type="match status" value="1"/>
</dbReference>
<accession>A0A812ZB17</accession>
<sequence length="619" mass="67839">MLFRVFWPSPGDQTGVLVGWWLTEEGYVVKDAGEAEVRAAFVACIRPSLSEAESQLGMPKVLGHPEMSCLAILGDSQAGAEAEQLRTQRPWIRNRCDKNRSLRLSVSGAKIPAPTSVQIVVYHLPARRGVLTEAVLGVRPKWLDAGGASSSVPTQLEAVLPLLDLAPEVSETTGAFQSLSAERPGAGMIRWVLSCASSACAVCSSFSGLLLGCFSWRLDRSAVISQLQIRLHLQSQWLACQICSSSEGARDPGPRARLALAALVFSSLADALLGALVVSAFSWLGGTCDICDMLTPARLHRWAYEVKLVNLVTWLMGAPADFKLNRQLTSFAGHLFLSMFSLWGRWVLQLLLAASGAVRMLWALHYVRSFDSVLIILGFSLGLSGLVACVMDLIAIFSLPLFVAYLGTCLCWKMATRSLYTLSLLFQGWKHNILRSRIDHHNFDVDQLLIGVILLSIVVFLLPSLFMFYSCFTCSWLLVLVAHYALGLLVSLSNHQPSCLVALEPRARRLMLQVLEVSPSQSTLSLSLLPPVGAEGPAAGLSKTLKGAFLLSPITLKTWLSSLLFGEPLPLCRLQRPSPLSESEPARLAEVLRLIWKRQRISREHSGRRSSRLEPRECA</sequence>
<dbReference type="GO" id="GO:0006506">
    <property type="term" value="P:GPI anchor biosynthetic process"/>
    <property type="evidence" value="ECO:0007669"/>
    <property type="project" value="InterPro"/>
</dbReference>
<keyword evidence="3" id="KW-1185">Reference proteome</keyword>
<dbReference type="PANTHER" id="PTHR21329:SF3">
    <property type="entry name" value="PHOSPHATIDYLINOSITOL N-ACETYLGLUCOSAMINYLTRANSFERASE SUBUNIT Q"/>
    <property type="match status" value="1"/>
</dbReference>
<keyword evidence="1" id="KW-1133">Transmembrane helix</keyword>
<feature type="transmembrane region" description="Helical" evidence="1">
    <location>
        <begin position="343"/>
        <end position="362"/>
    </location>
</feature>
<feature type="transmembrane region" description="Helical" evidence="1">
    <location>
        <begin position="447"/>
        <end position="469"/>
    </location>
</feature>
<evidence type="ECO:0000256" key="1">
    <source>
        <dbReference type="SAM" id="Phobius"/>
    </source>
</evidence>
<protein>
    <submittedName>
        <fullName evidence="2">Pigq protein</fullName>
    </submittedName>
</protein>
<dbReference type="OrthoDB" id="70250at2759"/>
<dbReference type="PANTHER" id="PTHR21329">
    <property type="entry name" value="PHOSPHATIDYLINOSITOL N-ACETYLGLUCOSAMINYLTRANSFERASE SUBUNIT Q-RELATED"/>
    <property type="match status" value="1"/>
</dbReference>
<dbReference type="GO" id="GO:0005783">
    <property type="term" value="C:endoplasmic reticulum"/>
    <property type="evidence" value="ECO:0007669"/>
    <property type="project" value="TreeGrafter"/>
</dbReference>
<dbReference type="AlphaFoldDB" id="A0A812ZB17"/>
<evidence type="ECO:0000313" key="3">
    <source>
        <dbReference type="Proteomes" id="UP000601435"/>
    </source>
</evidence>
<keyword evidence="1" id="KW-0472">Membrane</keyword>
<name>A0A812ZB17_9DINO</name>
<keyword evidence="1" id="KW-0812">Transmembrane</keyword>